<dbReference type="InterPro" id="IPR001034">
    <property type="entry name" value="DeoR_HTH"/>
</dbReference>
<dbReference type="PRINTS" id="PR00037">
    <property type="entry name" value="HTHLACR"/>
</dbReference>
<dbReference type="AlphaFoldDB" id="A0A285CPF6"/>
<name>A0A285CPF6_9BACI</name>
<dbReference type="Pfam" id="PF00455">
    <property type="entry name" value="DeoRC"/>
    <property type="match status" value="1"/>
</dbReference>
<protein>
    <submittedName>
        <fullName evidence="5">DeoR family transcriptional regulator</fullName>
    </submittedName>
</protein>
<evidence type="ECO:0000313" key="6">
    <source>
        <dbReference type="Proteomes" id="UP000219546"/>
    </source>
</evidence>
<evidence type="ECO:0000313" key="5">
    <source>
        <dbReference type="EMBL" id="SNX69432.1"/>
    </source>
</evidence>
<evidence type="ECO:0000256" key="2">
    <source>
        <dbReference type="ARBA" id="ARBA00023125"/>
    </source>
</evidence>
<dbReference type="PROSITE" id="PS51000">
    <property type="entry name" value="HTH_DEOR_2"/>
    <property type="match status" value="1"/>
</dbReference>
<dbReference type="PANTHER" id="PTHR30363">
    <property type="entry name" value="HTH-TYPE TRANSCRIPTIONAL REGULATOR SRLR-RELATED"/>
    <property type="match status" value="1"/>
</dbReference>
<dbReference type="SUPFAM" id="SSF100950">
    <property type="entry name" value="NagB/RpiA/CoA transferase-like"/>
    <property type="match status" value="1"/>
</dbReference>
<keyword evidence="2" id="KW-0238">DNA-binding</keyword>
<dbReference type="Pfam" id="PF08220">
    <property type="entry name" value="HTH_DeoR"/>
    <property type="match status" value="1"/>
</dbReference>
<evidence type="ECO:0000259" key="4">
    <source>
        <dbReference type="PROSITE" id="PS51000"/>
    </source>
</evidence>
<reference evidence="5 6" key="1">
    <citation type="submission" date="2017-08" db="EMBL/GenBank/DDBJ databases">
        <authorList>
            <person name="de Groot N.N."/>
        </authorList>
    </citation>
    <scope>NUCLEOTIDE SEQUENCE [LARGE SCALE GENOMIC DNA]</scope>
    <source>
        <strain evidence="5 6">JC228</strain>
    </source>
</reference>
<feature type="domain" description="HTH deoR-type" evidence="4">
    <location>
        <begin position="3"/>
        <end position="58"/>
    </location>
</feature>
<dbReference type="InterPro" id="IPR018356">
    <property type="entry name" value="Tscrpt_reg_HTH_DeoR_CS"/>
</dbReference>
<gene>
    <name evidence="5" type="ORF">SAMN05877753_10350</name>
</gene>
<dbReference type="Proteomes" id="UP000219546">
    <property type="component" value="Unassembled WGS sequence"/>
</dbReference>
<dbReference type="SMART" id="SM01134">
    <property type="entry name" value="DeoRC"/>
    <property type="match status" value="1"/>
</dbReference>
<dbReference type="InterPro" id="IPR036390">
    <property type="entry name" value="WH_DNA-bd_sf"/>
</dbReference>
<dbReference type="Gene3D" id="3.40.50.1360">
    <property type="match status" value="1"/>
</dbReference>
<accession>A0A285CPF6</accession>
<proteinExistence type="predicted"/>
<dbReference type="SMART" id="SM00420">
    <property type="entry name" value="HTH_DEOR"/>
    <property type="match status" value="1"/>
</dbReference>
<evidence type="ECO:0000256" key="1">
    <source>
        <dbReference type="ARBA" id="ARBA00023015"/>
    </source>
</evidence>
<dbReference type="InterPro" id="IPR037171">
    <property type="entry name" value="NagB/RpiA_transferase-like"/>
</dbReference>
<dbReference type="PANTHER" id="PTHR30363:SF46">
    <property type="entry name" value="LYSR FAMILY TRANSCRIPTIONAL REGULATOR"/>
    <property type="match status" value="1"/>
</dbReference>
<dbReference type="GO" id="GO:0003700">
    <property type="term" value="F:DNA-binding transcription factor activity"/>
    <property type="evidence" value="ECO:0007669"/>
    <property type="project" value="InterPro"/>
</dbReference>
<sequence length="258" mass="28781">MLPFERRKWLEQQIKLHKVIDIEDVSTKLNVSAMTIRRDLKELEKNGKVIRTHGGAISVDSFSEEIPYSSKITKNITEKKEISLKALQLIKENSTIILDSGTTTLELAKILKDRSDLTIVTNDVKIANELLESSNKIIVTGGELQQGIGALYGTATQEMLSIIHADIFFLGAHAIDLKHGVTAPTFEKSLIKQLMIKASEETWLLADFSKFNKKAFSKVCSLTEIEGIVTDSSIEPSIIKDYESKTKILYGEVESGLR</sequence>
<dbReference type="InterPro" id="IPR050313">
    <property type="entry name" value="Carb_Metab_HTH_regulators"/>
</dbReference>
<dbReference type="InterPro" id="IPR014036">
    <property type="entry name" value="DeoR-like_C"/>
</dbReference>
<dbReference type="GO" id="GO:0003677">
    <property type="term" value="F:DNA binding"/>
    <property type="evidence" value="ECO:0007669"/>
    <property type="project" value="UniProtKB-KW"/>
</dbReference>
<keyword evidence="6" id="KW-1185">Reference proteome</keyword>
<keyword evidence="3" id="KW-0804">Transcription</keyword>
<dbReference type="SUPFAM" id="SSF46785">
    <property type="entry name" value="Winged helix' DNA-binding domain"/>
    <property type="match status" value="1"/>
</dbReference>
<dbReference type="PROSITE" id="PS00894">
    <property type="entry name" value="HTH_DEOR_1"/>
    <property type="match status" value="1"/>
</dbReference>
<dbReference type="RefSeq" id="WP_097157998.1">
    <property type="nucleotide sequence ID" value="NZ_JBEPMQ010000002.1"/>
</dbReference>
<keyword evidence="1" id="KW-0805">Transcription regulation</keyword>
<dbReference type="EMBL" id="OAOP01000003">
    <property type="protein sequence ID" value="SNX69432.1"/>
    <property type="molecule type" value="Genomic_DNA"/>
</dbReference>
<organism evidence="5 6">
    <name type="scientific">Bacillus oleivorans</name>
    <dbReference type="NCBI Taxonomy" id="1448271"/>
    <lineage>
        <taxon>Bacteria</taxon>
        <taxon>Bacillati</taxon>
        <taxon>Bacillota</taxon>
        <taxon>Bacilli</taxon>
        <taxon>Bacillales</taxon>
        <taxon>Bacillaceae</taxon>
        <taxon>Bacillus</taxon>
    </lineage>
</organism>
<dbReference type="OrthoDB" id="9798651at2"/>
<evidence type="ECO:0000256" key="3">
    <source>
        <dbReference type="ARBA" id="ARBA00023163"/>
    </source>
</evidence>